<organism evidence="3 4">
    <name type="scientific">Aequorivita vitellina</name>
    <dbReference type="NCBI Taxonomy" id="2874475"/>
    <lineage>
        <taxon>Bacteria</taxon>
        <taxon>Pseudomonadati</taxon>
        <taxon>Bacteroidota</taxon>
        <taxon>Flavobacteriia</taxon>
        <taxon>Flavobacteriales</taxon>
        <taxon>Flavobacteriaceae</taxon>
        <taxon>Aequorivita</taxon>
    </lineage>
</organism>
<proteinExistence type="predicted"/>
<feature type="chain" id="PRO_5040847372" evidence="1">
    <location>
        <begin position="20"/>
        <end position="169"/>
    </location>
</feature>
<dbReference type="AlphaFoldDB" id="A0A9X1U139"/>
<evidence type="ECO:0000313" key="4">
    <source>
        <dbReference type="Proteomes" id="UP001139461"/>
    </source>
</evidence>
<evidence type="ECO:0000256" key="1">
    <source>
        <dbReference type="SAM" id="SignalP"/>
    </source>
</evidence>
<name>A0A9X1U139_9FLAO</name>
<reference evidence="3" key="1">
    <citation type="submission" date="2021-09" db="EMBL/GenBank/DDBJ databases">
        <title>Genome of Aequorivita sp. strain F47161.</title>
        <authorList>
            <person name="Wang Y."/>
        </authorList>
    </citation>
    <scope>NUCLEOTIDE SEQUENCE</scope>
    <source>
        <strain evidence="3">F47161</strain>
    </source>
</reference>
<dbReference type="RefSeq" id="WP_237603280.1">
    <property type="nucleotide sequence ID" value="NZ_JAIRBA010000020.1"/>
</dbReference>
<dbReference type="Gene3D" id="3.30.1150.10">
    <property type="match status" value="1"/>
</dbReference>
<feature type="domain" description="TonB C-terminal" evidence="2">
    <location>
        <begin position="91"/>
        <end position="152"/>
    </location>
</feature>
<protein>
    <submittedName>
        <fullName evidence="3">Energy transducer TonB</fullName>
    </submittedName>
</protein>
<dbReference type="SUPFAM" id="SSF74653">
    <property type="entry name" value="TolA/TonB C-terminal domain"/>
    <property type="match status" value="1"/>
</dbReference>
<dbReference type="EMBL" id="JAIRBA010000020">
    <property type="protein sequence ID" value="MCG2419494.1"/>
    <property type="molecule type" value="Genomic_DNA"/>
</dbReference>
<gene>
    <name evidence="3" type="ORF">K8089_10710</name>
</gene>
<evidence type="ECO:0000313" key="3">
    <source>
        <dbReference type="EMBL" id="MCG2419494.1"/>
    </source>
</evidence>
<feature type="signal peptide" evidence="1">
    <location>
        <begin position="1"/>
        <end position="19"/>
    </location>
</feature>
<accession>A0A9X1U139</accession>
<comment type="caution">
    <text evidence="3">The sequence shown here is derived from an EMBL/GenBank/DDBJ whole genome shotgun (WGS) entry which is preliminary data.</text>
</comment>
<evidence type="ECO:0000259" key="2">
    <source>
        <dbReference type="Pfam" id="PF03544"/>
    </source>
</evidence>
<keyword evidence="4" id="KW-1185">Reference proteome</keyword>
<sequence>MLKKLLFFAIFATSTLSFAQSETVTEVSDSEMTDADVPFAVIEKVPIYPDCEDNTNVELKKCMSTKISEFVGAHFNMKKIEALDLPPNVYRVSVQFKIDKEGKVVNVRARALNPEIENEAVRVVSSLPQMIPGKQKGEPVGVLYSLPIMFKIEAPTKAEKRKRKRKRRN</sequence>
<dbReference type="InterPro" id="IPR037682">
    <property type="entry name" value="TonB_C"/>
</dbReference>
<dbReference type="GO" id="GO:0055085">
    <property type="term" value="P:transmembrane transport"/>
    <property type="evidence" value="ECO:0007669"/>
    <property type="project" value="InterPro"/>
</dbReference>
<keyword evidence="1" id="KW-0732">Signal</keyword>
<dbReference type="Pfam" id="PF03544">
    <property type="entry name" value="TonB_C"/>
    <property type="match status" value="1"/>
</dbReference>
<dbReference type="Proteomes" id="UP001139461">
    <property type="component" value="Unassembled WGS sequence"/>
</dbReference>